<dbReference type="Pfam" id="PF00394">
    <property type="entry name" value="Cu-oxidase"/>
    <property type="match status" value="1"/>
</dbReference>
<dbReference type="InterPro" id="IPR001117">
    <property type="entry name" value="Cu-oxidase_2nd"/>
</dbReference>
<feature type="compositionally biased region" description="Basic and acidic residues" evidence="6">
    <location>
        <begin position="489"/>
        <end position="499"/>
    </location>
</feature>
<proteinExistence type="inferred from homology"/>
<dbReference type="CDD" id="cd13884">
    <property type="entry name" value="CuRO_2_tcLCC_insect_like"/>
    <property type="match status" value="1"/>
</dbReference>
<dbReference type="Proteomes" id="UP000225706">
    <property type="component" value="Unassembled WGS sequence"/>
</dbReference>
<feature type="compositionally biased region" description="Polar residues" evidence="6">
    <location>
        <begin position="474"/>
        <end position="488"/>
    </location>
</feature>
<dbReference type="OrthoDB" id="6024025at2759"/>
<dbReference type="InterPro" id="IPR011706">
    <property type="entry name" value="Cu-oxidase_C"/>
</dbReference>
<dbReference type="Pfam" id="PF07731">
    <property type="entry name" value="Cu-oxidase_2"/>
    <property type="match status" value="1"/>
</dbReference>
<protein>
    <submittedName>
        <fullName evidence="8">Laccase-16</fullName>
    </submittedName>
</protein>
<accession>A0A2B4RFB9</accession>
<dbReference type="PANTHER" id="PTHR11709:SF394">
    <property type="entry name" value="FI03373P-RELATED"/>
    <property type="match status" value="1"/>
</dbReference>
<dbReference type="GO" id="GO:0006826">
    <property type="term" value="P:iron ion transport"/>
    <property type="evidence" value="ECO:0007669"/>
    <property type="project" value="TreeGrafter"/>
</dbReference>
<feature type="region of interest" description="Disordered" evidence="6">
    <location>
        <begin position="730"/>
        <end position="750"/>
    </location>
</feature>
<feature type="compositionally biased region" description="Basic and acidic residues" evidence="6">
    <location>
        <begin position="780"/>
        <end position="805"/>
    </location>
</feature>
<dbReference type="InterPro" id="IPR002355">
    <property type="entry name" value="Cu_oxidase_Cu_BS"/>
</dbReference>
<dbReference type="InterPro" id="IPR013087">
    <property type="entry name" value="Znf_C2H2_type"/>
</dbReference>
<feature type="domain" description="C2H2-type" evidence="7">
    <location>
        <begin position="18"/>
        <end position="47"/>
    </location>
</feature>
<dbReference type="GO" id="GO:0005886">
    <property type="term" value="C:plasma membrane"/>
    <property type="evidence" value="ECO:0007669"/>
    <property type="project" value="TreeGrafter"/>
</dbReference>
<dbReference type="GO" id="GO:0016491">
    <property type="term" value="F:oxidoreductase activity"/>
    <property type="evidence" value="ECO:0007669"/>
    <property type="project" value="UniProtKB-KW"/>
</dbReference>
<dbReference type="GO" id="GO:0008270">
    <property type="term" value="F:zinc ion binding"/>
    <property type="evidence" value="ECO:0007669"/>
    <property type="project" value="UniProtKB-KW"/>
</dbReference>
<dbReference type="PROSITE" id="PS00079">
    <property type="entry name" value="MULTICOPPER_OXIDASE1"/>
    <property type="match status" value="1"/>
</dbReference>
<reference evidence="9" key="1">
    <citation type="journal article" date="2017" name="bioRxiv">
        <title>Comparative analysis of the genomes of Stylophora pistillata and Acropora digitifera provides evidence for extensive differences between species of corals.</title>
        <authorList>
            <person name="Voolstra C.R."/>
            <person name="Li Y."/>
            <person name="Liew Y.J."/>
            <person name="Baumgarten S."/>
            <person name="Zoccola D."/>
            <person name="Flot J.-F."/>
            <person name="Tambutte S."/>
            <person name="Allemand D."/>
            <person name="Aranda M."/>
        </authorList>
    </citation>
    <scope>NUCLEOTIDE SEQUENCE [LARGE SCALE GENOMIC DNA]</scope>
</reference>
<keyword evidence="5" id="KW-0863">Zinc-finger</keyword>
<sequence length="1659" mass="188960">MSCRAKENVIHADSVIRLHCPFQNCGKFYKNNKNLNEHLRLYPEHKPDGLSTSRKQVSLRQCAEKFLDDESNPYSRKQRVSELLNCLNDEELVDLVLPKIAKIVSPVDFLLQGTDGNHDFYSKLCKFRDELFLHYPELQALFCPDPSPSTGFHNQRQVFTEIVQKNKPNSCDWLLDIDNGSFFKDVVIPCVFKKQHSAFLEFSCGIVGSLAIGQKETQDVLRKKWGKILEVAIGINPILSKDEIFGNLNDTRQELLKQIGLEFNEFGEVVVGHVDIEKYISLFLAQPGTQSVINTPNNYLILMDYTDGFPWLKWSRHFTGETSPSVLSSDQQFLLALKNGLAKSVHLHEKLIKFDEVGVKAFAARMPNILRHAGFKGIVLEILASFCSGLEVVYQNLLQTPHELTGDEYKARADASLIGLPLTLANFNDPLMGTAHKLNKSQSLLFSGGRTGPISKNAYQKQVIKQQFQNEAFQLTSRENTPQKSSSAKAERKRQALIDKEPNVKKVHLPFIEDKPKLKFVQTMSEKQAGKTDENDDEQIDKEEATEDVAGQGTILCNARINVEEASEAEVMMLTENLLTFAKDNFSAAKVTEDSLSLDVMSLPKFEKKVRRQICITEAEVNQTSSGKWMEECILASEKPPYRITVRLMRQNEPKLSQLKELLQKIPSLKRAADGGPQATYQPSSHVHGNPEERLFDVCYWPIRTVGLASRVFTVLIVEDGSVNDLRPLTQASRFPRKPEKDDHGDEEDGVVEDIEEQFDKPIKDLKNSRAFTKQYLKPSHKDPRQEEYIREHKGFPRKPEKDDHGDEEDGVVEDIEEQFDKPIKDLKNSREFTKQYLKTSHKDISKDNLANSGEFPKQNFQISNKYETKEVSESSRVIPNMDSQTPGKRFIAFVKVVALMGKRPLDDSEAHLPKGNLVLKVILNDNKVHQAELKGIKYQDHKYEKELNTESDFNPPLICTSKEIRKVNLTAQRNNGWYVASIDTFTAGSNKVYTKLTTDPGFSMWVDGNEEHHYPYQAKEHLLTNAVAGTCITYVRVEAMTTGDMEMERKSYFLDFILSQDQKIRAELAGYELQSQSSVLELNFASRFRPKKCVSMSHIEEVRLQAPNQGDANWYISSIRTSAKTGEDHGAQRTDGFYGALIVKETETRLKQIQSKLNITFQDKPDQHTLTLLDWQLEASLDLFTQINADLGFYEKKPLGEVPTPDHLKYNGTRSFDNGGAGPMPYFSGIINGKGRHDDVEYEKTKLSIFPVESGETYRFRLIGAQALYSYSFSIEGHKLTVVNTDGYWIRPVRNVDYIMIHPGERYDFLLSANKKSNKKRKNYWIRAETMEIYQTRSGPPYESLGHVAEAILHYKQDNKDWDLVDNVPLIEYEKMGEKSRRKCFKWNKCKAVNCPFKKFHDSYNIKCTNVHDLRLLELTPHEELPDANPTKGCTNCRHFVNFHFEGQSQTSSVNGRNFILPSFPPQTQYDDFWKSSTICDLTADCNPSTLECSCVHVIDIDYNKTVQMVFSSIGATPSAHPIHLHGHTFHVVAVGYPEYNDTTGFVQKPNSDIYCDDIKCTEEGCVKSACTRPRWKTDPMCFSINRRTIRKDTVMVPAGGYVVINFLSDNPGQWFLHCHKELHQLEGMALIVNEALGEQRKLHPPDGMNKCGDFILP</sequence>
<organism evidence="8 9">
    <name type="scientific">Stylophora pistillata</name>
    <name type="common">Smooth cauliflower coral</name>
    <dbReference type="NCBI Taxonomy" id="50429"/>
    <lineage>
        <taxon>Eukaryota</taxon>
        <taxon>Metazoa</taxon>
        <taxon>Cnidaria</taxon>
        <taxon>Anthozoa</taxon>
        <taxon>Hexacorallia</taxon>
        <taxon>Scleractinia</taxon>
        <taxon>Astrocoeniina</taxon>
        <taxon>Pocilloporidae</taxon>
        <taxon>Stylophora</taxon>
    </lineage>
</organism>
<evidence type="ECO:0000256" key="6">
    <source>
        <dbReference type="SAM" id="MobiDB-lite"/>
    </source>
</evidence>
<dbReference type="InterPro" id="IPR045087">
    <property type="entry name" value="Cu-oxidase_fam"/>
</dbReference>
<dbReference type="EMBL" id="LSMT01000601">
    <property type="protein sequence ID" value="PFX15866.1"/>
    <property type="molecule type" value="Genomic_DNA"/>
</dbReference>
<evidence type="ECO:0000259" key="7">
    <source>
        <dbReference type="PROSITE" id="PS50157"/>
    </source>
</evidence>
<dbReference type="Gene3D" id="2.60.40.420">
    <property type="entry name" value="Cupredoxins - blue copper proteins"/>
    <property type="match status" value="2"/>
</dbReference>
<dbReference type="SUPFAM" id="SSF49503">
    <property type="entry name" value="Cupredoxins"/>
    <property type="match status" value="2"/>
</dbReference>
<dbReference type="CDD" id="cd13905">
    <property type="entry name" value="CuRO_3_tcLLC2_insect_like"/>
    <property type="match status" value="1"/>
</dbReference>
<keyword evidence="5" id="KW-0862">Zinc</keyword>
<dbReference type="InterPro" id="IPR033138">
    <property type="entry name" value="Cu_oxidase_CS"/>
</dbReference>
<evidence type="ECO:0000256" key="5">
    <source>
        <dbReference type="PROSITE-ProRule" id="PRU00042"/>
    </source>
</evidence>
<dbReference type="GO" id="GO:0005507">
    <property type="term" value="F:copper ion binding"/>
    <property type="evidence" value="ECO:0007669"/>
    <property type="project" value="InterPro"/>
</dbReference>
<feature type="compositionally biased region" description="Acidic residues" evidence="6">
    <location>
        <begin position="534"/>
        <end position="547"/>
    </location>
</feature>
<evidence type="ECO:0000256" key="4">
    <source>
        <dbReference type="ARBA" id="ARBA00023008"/>
    </source>
</evidence>
<keyword evidence="9" id="KW-1185">Reference proteome</keyword>
<dbReference type="STRING" id="50429.A0A2B4RFB9"/>
<keyword evidence="4" id="KW-0186">Copper</keyword>
<comment type="similarity">
    <text evidence="1">Belongs to the multicopper oxidase family.</text>
</comment>
<evidence type="ECO:0000313" key="8">
    <source>
        <dbReference type="EMBL" id="PFX15866.1"/>
    </source>
</evidence>
<evidence type="ECO:0000256" key="3">
    <source>
        <dbReference type="ARBA" id="ARBA00023002"/>
    </source>
</evidence>
<name>A0A2B4RFB9_STYPI</name>
<feature type="region of interest" description="Disordered" evidence="6">
    <location>
        <begin position="474"/>
        <end position="499"/>
    </location>
</feature>
<dbReference type="PROSITE" id="PS00080">
    <property type="entry name" value="MULTICOPPER_OXIDASE2"/>
    <property type="match status" value="1"/>
</dbReference>
<dbReference type="PROSITE" id="PS50157">
    <property type="entry name" value="ZINC_FINGER_C2H2_2"/>
    <property type="match status" value="1"/>
</dbReference>
<dbReference type="InterPro" id="IPR008972">
    <property type="entry name" value="Cupredoxin"/>
</dbReference>
<evidence type="ECO:0000256" key="1">
    <source>
        <dbReference type="ARBA" id="ARBA00010609"/>
    </source>
</evidence>
<evidence type="ECO:0000313" key="9">
    <source>
        <dbReference type="Proteomes" id="UP000225706"/>
    </source>
</evidence>
<gene>
    <name evidence="8" type="primary">LAC16</name>
    <name evidence="8" type="ORF">AWC38_SpisGene19898</name>
</gene>
<keyword evidence="2" id="KW-0479">Metal-binding</keyword>
<feature type="region of interest" description="Disordered" evidence="6">
    <location>
        <begin position="779"/>
        <end position="811"/>
    </location>
</feature>
<keyword evidence="3" id="KW-0560">Oxidoreductase</keyword>
<comment type="caution">
    <text evidence="8">The sequence shown here is derived from an EMBL/GenBank/DDBJ whole genome shotgun (WGS) entry which is preliminary data.</text>
</comment>
<feature type="region of interest" description="Disordered" evidence="6">
    <location>
        <begin position="525"/>
        <end position="548"/>
    </location>
</feature>
<evidence type="ECO:0000256" key="2">
    <source>
        <dbReference type="ARBA" id="ARBA00022723"/>
    </source>
</evidence>
<dbReference type="FunFam" id="2.60.40.420:FF:000045">
    <property type="entry name" value="Laccase 2"/>
    <property type="match status" value="1"/>
</dbReference>
<dbReference type="PANTHER" id="PTHR11709">
    <property type="entry name" value="MULTI-COPPER OXIDASE"/>
    <property type="match status" value="1"/>
</dbReference>